<name>A0ABT1S0U4_9FIRM</name>
<sequence length="171" mass="19194">MTPEKSTYKKWLAVLGTAAILLIALILLIFMRPKTDLNLNEVSDCLLKTSVYSQGMQELDFSELETRWGVSSSGFSEGKAFVATDGTSRKILLLHAVDKKSADKAASVLSLYCQDLIDRYDTDNPEEAARVKTYQIRRTRNYVFLLIGDGTTEAGSALESYFDKIRYDTKQ</sequence>
<gene>
    <name evidence="2" type="ORF">NE695_11085</name>
</gene>
<protein>
    <submittedName>
        <fullName evidence="2">DUF4358 domain-containing protein</fullName>
    </submittedName>
</protein>
<keyword evidence="3" id="KW-1185">Reference proteome</keyword>
<evidence type="ECO:0000313" key="3">
    <source>
        <dbReference type="Proteomes" id="UP001524473"/>
    </source>
</evidence>
<dbReference type="EMBL" id="JANFZH010000024">
    <property type="protein sequence ID" value="MCQ4840455.1"/>
    <property type="molecule type" value="Genomic_DNA"/>
</dbReference>
<evidence type="ECO:0000313" key="2">
    <source>
        <dbReference type="EMBL" id="MCQ4840455.1"/>
    </source>
</evidence>
<feature type="transmembrane region" description="Helical" evidence="1">
    <location>
        <begin position="12"/>
        <end position="31"/>
    </location>
</feature>
<proteinExistence type="predicted"/>
<organism evidence="2 3">
    <name type="scientific">Neglectibacter timonensis</name>
    <dbReference type="NCBI Taxonomy" id="1776382"/>
    <lineage>
        <taxon>Bacteria</taxon>
        <taxon>Bacillati</taxon>
        <taxon>Bacillota</taxon>
        <taxon>Clostridia</taxon>
        <taxon>Eubacteriales</taxon>
        <taxon>Oscillospiraceae</taxon>
        <taxon>Neglectibacter</taxon>
    </lineage>
</organism>
<accession>A0ABT1S0U4</accession>
<dbReference type="RefSeq" id="WP_187127689.1">
    <property type="nucleotide sequence ID" value="NZ_CABKVV010000013.1"/>
</dbReference>
<reference evidence="2 3" key="1">
    <citation type="submission" date="2022-06" db="EMBL/GenBank/DDBJ databases">
        <title>Isolation of gut microbiota from human fecal samples.</title>
        <authorList>
            <person name="Pamer E.G."/>
            <person name="Barat B."/>
            <person name="Waligurski E."/>
            <person name="Medina S."/>
            <person name="Paddock L."/>
            <person name="Mostad J."/>
        </authorList>
    </citation>
    <scope>NUCLEOTIDE SEQUENCE [LARGE SCALE GENOMIC DNA]</scope>
    <source>
        <strain evidence="2 3">DFI.9.73</strain>
    </source>
</reference>
<dbReference type="Proteomes" id="UP001524473">
    <property type="component" value="Unassembled WGS sequence"/>
</dbReference>
<keyword evidence="1" id="KW-0812">Transmembrane</keyword>
<keyword evidence="1" id="KW-0472">Membrane</keyword>
<keyword evidence="1" id="KW-1133">Transmembrane helix</keyword>
<dbReference type="GeneID" id="90531926"/>
<evidence type="ECO:0000256" key="1">
    <source>
        <dbReference type="SAM" id="Phobius"/>
    </source>
</evidence>
<comment type="caution">
    <text evidence="2">The sequence shown here is derived from an EMBL/GenBank/DDBJ whole genome shotgun (WGS) entry which is preliminary data.</text>
</comment>